<dbReference type="InterPro" id="IPR002731">
    <property type="entry name" value="ATPase_BadF"/>
</dbReference>
<dbReference type="Gene3D" id="3.30.420.40">
    <property type="match status" value="4"/>
</dbReference>
<dbReference type="NCBIfam" id="TIGR00241">
    <property type="entry name" value="CoA_E_activ"/>
    <property type="match status" value="1"/>
</dbReference>
<feature type="compositionally biased region" description="Basic and acidic residues" evidence="5">
    <location>
        <begin position="269"/>
        <end position="278"/>
    </location>
</feature>
<feature type="domain" description="DUF2229" evidence="7">
    <location>
        <begin position="755"/>
        <end position="974"/>
    </location>
</feature>
<accession>A0A9D9HN89</accession>
<dbReference type="EMBL" id="JADIMM010000019">
    <property type="protein sequence ID" value="MBO8456833.1"/>
    <property type="molecule type" value="Genomic_DNA"/>
</dbReference>
<dbReference type="Pfam" id="PF01869">
    <property type="entry name" value="BcrAD_BadFG"/>
    <property type="match status" value="2"/>
</dbReference>
<evidence type="ECO:0000256" key="4">
    <source>
        <dbReference type="ARBA" id="ARBA00023014"/>
    </source>
</evidence>
<keyword evidence="4" id="KW-0411">Iron-sulfur</keyword>
<protein>
    <submittedName>
        <fullName evidence="8">2-hydroxyacyl-CoA dehydratase</fullName>
    </submittedName>
</protein>
<name>A0A9D9HN89_9SPIR</name>
<evidence type="ECO:0000256" key="2">
    <source>
        <dbReference type="ARBA" id="ARBA00022723"/>
    </source>
</evidence>
<dbReference type="InterPro" id="IPR018709">
    <property type="entry name" value="CoA_activase_DUF2229"/>
</dbReference>
<evidence type="ECO:0000259" key="7">
    <source>
        <dbReference type="Pfam" id="PF09989"/>
    </source>
</evidence>
<gene>
    <name evidence="8" type="ORF">IAA81_01235</name>
</gene>
<dbReference type="Proteomes" id="UP000823638">
    <property type="component" value="Unassembled WGS sequence"/>
</dbReference>
<feature type="region of interest" description="Disordered" evidence="5">
    <location>
        <begin position="269"/>
        <end position="304"/>
    </location>
</feature>
<reference evidence="8" key="2">
    <citation type="journal article" date="2021" name="PeerJ">
        <title>Extensive microbial diversity within the chicken gut microbiome revealed by metagenomics and culture.</title>
        <authorList>
            <person name="Gilroy R."/>
            <person name="Ravi A."/>
            <person name="Getino M."/>
            <person name="Pursley I."/>
            <person name="Horton D.L."/>
            <person name="Alikhan N.F."/>
            <person name="Baker D."/>
            <person name="Gharbi K."/>
            <person name="Hall N."/>
            <person name="Watson M."/>
            <person name="Adriaenssens E.M."/>
            <person name="Foster-Nyarko E."/>
            <person name="Jarju S."/>
            <person name="Secka A."/>
            <person name="Antonio M."/>
            <person name="Oren A."/>
            <person name="Chaudhuri R.R."/>
            <person name="La Ragione R."/>
            <person name="Hildebrand F."/>
            <person name="Pallen M.J."/>
        </authorList>
    </citation>
    <scope>NUCLEOTIDE SEQUENCE</scope>
    <source>
        <strain evidence="8">10532</strain>
    </source>
</reference>
<dbReference type="InterPro" id="IPR008275">
    <property type="entry name" value="CoA_E_activase_dom"/>
</dbReference>
<evidence type="ECO:0000259" key="6">
    <source>
        <dbReference type="Pfam" id="PF01869"/>
    </source>
</evidence>
<feature type="domain" description="ATPase BadF/BadG/BcrA/BcrD type" evidence="6">
    <location>
        <begin position="7"/>
        <end position="259"/>
    </location>
</feature>
<dbReference type="SUPFAM" id="SSF53067">
    <property type="entry name" value="Actin-like ATPase domain"/>
    <property type="match status" value="2"/>
</dbReference>
<sequence>MPEIIRVGIDVGSTTVKIIALNSLNKPIYGAYERHRADIRSTIISVVKMACNEVKKYGEDSILSIVVTGSGGLAVSKWLSIPFVQEVVAATTAVKNLIPQTQVAIELGGEDAKITYFDNGIEQRMNGTCAGGTGAFIDQMAALLETDADGLNVLAENCSTIYPIAARCGVFAKTDIQPLINEGARREDIAASIFQAVVNQTISGLACGKPIRGNVAFLGGPLHFMDQLRYRFIETLKLKPEEIIVPENSQLFVATGAAFSAETSEEALKEFNSRKESGDPAYSETRTGKENLSETSGKSAPEETPKYAFFTPEELSSVVDSISEAELDEVQRLEPLFKDEKELEQFRVRHAANMAASGNLDTTTGPVFLGLDSGSTTTKAVLVDTEGKIIWRFYDVNGGNPVELAVKVLKDLYRRIPSSVHIARSCSTGYGEALFQAALGVDSGEVETIAHFKAADFFVPGVEFLLDIGGQDMKCLHMKDGAITSIQLNEACSSGCGSFLDNFARSLGMDIQSFSNKALLAKKPVDLGSRCTVFMNSRVKQAQKEGASVGDISAGLSYSVIKNALFKVIKLRDPATLGSKIVVQGGTFNNDAVLRAFEKIVGKDAVRPDVAGLMGAYGAALIAREEWINQGSDYNARSSIAGPQALESFKVDLDLTRCGGCANNCLLTINTFSSTDGQSGERVRKFITGNRCERGAEMVLQKTESGVPDCSVVNTASGTEKREKTEPLPNLFNWKYKRLFRYQALKPSEAYRGDVGILRVLNMYENYPFWFTFFTKLGFRVRLSPRSSRNIYEKGLETIPSESVCYPGKITHGHLQALLDAGIKFIFYPCAPYEIKEDPGAGNHYNCPIVTSYPEVLKNNVEALRDSSVLFMNPFLPIDNKKALTQRLFEEMGDKFSIPFVEISGAVDAAWAEQEKFRLETAQKGEETLKYLKENNLKGVVLAGRPYHLDPEINHGIPELITGLGLAVLTEDSVAPLGHIERPLRIIDQWTYHNRLYRAAQFVSQEENLELVQLTSFGCGLDAVTSDQVQEILDAKGKMYTLIKIDEGSNLGAIRIRMRSLISAVKEREKSKIKRERKSSAYKRAVFTKKMKKQHTILAPQMSPIHFNILQKAFEYSGYNFVILPDVDPHCIDVGLKYVNNDACYPSIIVAGQMIQALQSGKYDPDNTSLIITQTGGGCRATNYIGFIRRALADCGFSQVPVISLSAQGFEGNPGFKISLPLIHRALMAVMIGDVLMRCLYRVRPYEKEKGSADSLGEKWTEAAKKQIKSLSIGKYKKLIREMVRDFDTLPLNPVHKKRVGVVGEILVKFHPTANNNIVKVIEKEDGECVMPDLADFLFYSISNGIFKHRKLGFPKSSERNARILIFLLELYRKEIKAALKQSRRFLPPESIYTLQEGVDDIVSLGNMTGEGWFLTAEMVELIKSGVETIACVQPFACLPNHVTGKGMIKELRRRYPGANIAAIDYDPGASEVNQLNRLKLLLSNAKPGVHPDDTKKTI</sequence>
<dbReference type="GO" id="GO:0051536">
    <property type="term" value="F:iron-sulfur cluster binding"/>
    <property type="evidence" value="ECO:0007669"/>
    <property type="project" value="UniProtKB-KW"/>
</dbReference>
<dbReference type="GO" id="GO:0046872">
    <property type="term" value="F:metal ion binding"/>
    <property type="evidence" value="ECO:0007669"/>
    <property type="project" value="UniProtKB-KW"/>
</dbReference>
<keyword evidence="2" id="KW-0479">Metal-binding</keyword>
<organism evidence="8 9">
    <name type="scientific">Candidatus Gallitreponema excrementavium</name>
    <dbReference type="NCBI Taxonomy" id="2840840"/>
    <lineage>
        <taxon>Bacteria</taxon>
        <taxon>Pseudomonadati</taxon>
        <taxon>Spirochaetota</taxon>
        <taxon>Spirochaetia</taxon>
        <taxon>Spirochaetales</taxon>
        <taxon>Candidatus Gallitreponema</taxon>
    </lineage>
</organism>
<evidence type="ECO:0000256" key="5">
    <source>
        <dbReference type="SAM" id="MobiDB-lite"/>
    </source>
</evidence>
<dbReference type="CDD" id="cd24034">
    <property type="entry name" value="ASKHA_NBD_O66634-like_rpt1"/>
    <property type="match status" value="1"/>
</dbReference>
<comment type="caution">
    <text evidence="8">The sequence shown here is derived from an EMBL/GenBank/DDBJ whole genome shotgun (WGS) entry which is preliminary data.</text>
</comment>
<dbReference type="PANTHER" id="PTHR32329:SF4">
    <property type="entry name" value="ACTIVATOR OF 2-HYDROXYACYL-COA DEHYDRATASE"/>
    <property type="match status" value="1"/>
</dbReference>
<dbReference type="CDD" id="cd24035">
    <property type="entry name" value="ASKHA_NBD_O66634-like_rpt2"/>
    <property type="match status" value="1"/>
</dbReference>
<evidence type="ECO:0000313" key="9">
    <source>
        <dbReference type="Proteomes" id="UP000823638"/>
    </source>
</evidence>
<dbReference type="InterPro" id="IPR051805">
    <property type="entry name" value="Dehydratase_Activator_Redct"/>
</dbReference>
<evidence type="ECO:0000256" key="1">
    <source>
        <dbReference type="ARBA" id="ARBA00001966"/>
    </source>
</evidence>
<dbReference type="PANTHER" id="PTHR32329">
    <property type="entry name" value="BIFUNCTIONAL PROTEIN [INCLUDES 2-HYDROXYACYL-COA DEHYDRATASE (N-TER) AND ITS ACTIVATOR DOMAIN (C_TERM)-RELATED"/>
    <property type="match status" value="1"/>
</dbReference>
<dbReference type="Pfam" id="PF09989">
    <property type="entry name" value="DUF2229"/>
    <property type="match status" value="1"/>
</dbReference>
<dbReference type="InterPro" id="IPR043129">
    <property type="entry name" value="ATPase_NBD"/>
</dbReference>
<proteinExistence type="predicted"/>
<evidence type="ECO:0000313" key="8">
    <source>
        <dbReference type="EMBL" id="MBO8456833.1"/>
    </source>
</evidence>
<comment type="cofactor">
    <cofactor evidence="1">
        <name>[4Fe-4S] cluster</name>
        <dbReference type="ChEBI" id="CHEBI:49883"/>
    </cofactor>
</comment>
<reference evidence="8" key="1">
    <citation type="submission" date="2020-10" db="EMBL/GenBank/DDBJ databases">
        <authorList>
            <person name="Gilroy R."/>
        </authorList>
    </citation>
    <scope>NUCLEOTIDE SEQUENCE</scope>
    <source>
        <strain evidence="8">10532</strain>
    </source>
</reference>
<feature type="domain" description="ATPase BadF/BadG/BcrA/BcrD type" evidence="6">
    <location>
        <begin position="369"/>
        <end position="623"/>
    </location>
</feature>
<evidence type="ECO:0000256" key="3">
    <source>
        <dbReference type="ARBA" id="ARBA00023004"/>
    </source>
</evidence>
<keyword evidence="3" id="KW-0408">Iron</keyword>